<dbReference type="STRING" id="64791.A0A151WYE9"/>
<dbReference type="GO" id="GO:0007635">
    <property type="term" value="P:chemosensory behavior"/>
    <property type="evidence" value="ECO:0007669"/>
    <property type="project" value="TreeGrafter"/>
</dbReference>
<dbReference type="Pfam" id="PF08395">
    <property type="entry name" value="7tm_7"/>
    <property type="match status" value="1"/>
</dbReference>
<comment type="similarity">
    <text evidence="8">Belongs to the insect chemoreceptor superfamily. Gustatory receptor (GR) family.</text>
</comment>
<evidence type="ECO:0000256" key="1">
    <source>
        <dbReference type="ARBA" id="ARBA00004651"/>
    </source>
</evidence>
<keyword evidence="7 8" id="KW-0807">Transducer</keyword>
<keyword evidence="3" id="KW-0812">Transmembrane</keyword>
<evidence type="ECO:0000256" key="5">
    <source>
        <dbReference type="ARBA" id="ARBA00023136"/>
    </source>
</evidence>
<dbReference type="Proteomes" id="UP000075809">
    <property type="component" value="Unassembled WGS sequence"/>
</dbReference>
<accession>A0A151WYE9</accession>
<dbReference type="GO" id="GO:0030424">
    <property type="term" value="C:axon"/>
    <property type="evidence" value="ECO:0007669"/>
    <property type="project" value="TreeGrafter"/>
</dbReference>
<gene>
    <name evidence="9" type="ORF">ALC60_07656</name>
</gene>
<dbReference type="EMBL" id="KQ982649">
    <property type="protein sequence ID" value="KYQ52930.1"/>
    <property type="molecule type" value="Genomic_DNA"/>
</dbReference>
<proteinExistence type="inferred from homology"/>
<evidence type="ECO:0000313" key="9">
    <source>
        <dbReference type="EMBL" id="KYQ52930.1"/>
    </source>
</evidence>
<protein>
    <recommendedName>
        <fullName evidence="8">Gustatory receptor</fullName>
    </recommendedName>
</protein>
<dbReference type="GO" id="GO:0005886">
    <property type="term" value="C:plasma membrane"/>
    <property type="evidence" value="ECO:0007669"/>
    <property type="project" value="UniProtKB-SubCell"/>
</dbReference>
<dbReference type="InterPro" id="IPR013604">
    <property type="entry name" value="7TM_chemorcpt"/>
</dbReference>
<comment type="function">
    <text evidence="8">Gustatory receptor which mediates acceptance or avoidance behavior, depending on its substrates.</text>
</comment>
<evidence type="ECO:0000256" key="8">
    <source>
        <dbReference type="RuleBase" id="RU363108"/>
    </source>
</evidence>
<dbReference type="GO" id="GO:0050909">
    <property type="term" value="P:sensory perception of taste"/>
    <property type="evidence" value="ECO:0007669"/>
    <property type="project" value="InterPro"/>
</dbReference>
<dbReference type="GO" id="GO:0008049">
    <property type="term" value="P:male courtship behavior"/>
    <property type="evidence" value="ECO:0007669"/>
    <property type="project" value="TreeGrafter"/>
</dbReference>
<dbReference type="PANTHER" id="PTHR21143">
    <property type="entry name" value="INVERTEBRATE GUSTATORY RECEPTOR"/>
    <property type="match status" value="1"/>
</dbReference>
<dbReference type="PANTHER" id="PTHR21143:SF133">
    <property type="entry name" value="GUSTATORY AND PHEROMONE RECEPTOR 32A-RELATED"/>
    <property type="match status" value="1"/>
</dbReference>
<evidence type="ECO:0000256" key="3">
    <source>
        <dbReference type="ARBA" id="ARBA00022692"/>
    </source>
</evidence>
<evidence type="ECO:0000256" key="2">
    <source>
        <dbReference type="ARBA" id="ARBA00022475"/>
    </source>
</evidence>
<comment type="subcellular location">
    <subcellularLocation>
        <location evidence="1 8">Cell membrane</location>
        <topology evidence="1 8">Multi-pass membrane protein</topology>
    </subcellularLocation>
</comment>
<evidence type="ECO:0000256" key="6">
    <source>
        <dbReference type="ARBA" id="ARBA00023170"/>
    </source>
</evidence>
<sequence length="408" mass="47693">MLLKFRRCIDCKMWKKWQLFHATDFQSLMHPCFTFCRILGIFPYRINASTFETTKPRCILTTVITSIFCIYELGVLYRINIIGTIKLVSIALTFERNCFFTLSGFIAIVTYIFNGPRMHLLQNVMEISLRLSPDSFRKLSKLIHAKDIFGFFFLIGQSAFYYSILQFDYMDKIFILYMNLIILQMDMLYINCVCILKACFKEINDNLMNLGQVVVNNEPHLLRRIYHEQRNPFLLMKLKALRKQHLIISDSVQMLNTIFSLQLLATIVITFAELTFLLYFYIFHWTIFLKELDHDLFDWLVLTSLMYQSTKIALMGWACDTGKDEAMRIGTTVHEILNNTIDEQIKDELQLFSLQVLQRENTFSAKGVTVDATLLVAIVSNITTYLLILIQFLIADQVCNKKVTNNIT</sequence>
<evidence type="ECO:0000313" key="10">
    <source>
        <dbReference type="Proteomes" id="UP000075809"/>
    </source>
</evidence>
<evidence type="ECO:0000256" key="4">
    <source>
        <dbReference type="ARBA" id="ARBA00022989"/>
    </source>
</evidence>
<dbReference type="GO" id="GO:0007165">
    <property type="term" value="P:signal transduction"/>
    <property type="evidence" value="ECO:0007669"/>
    <property type="project" value="UniProtKB-KW"/>
</dbReference>
<keyword evidence="4" id="KW-1133">Transmembrane helix</keyword>
<evidence type="ECO:0000256" key="7">
    <source>
        <dbReference type="ARBA" id="ARBA00023224"/>
    </source>
</evidence>
<keyword evidence="6 8" id="KW-0675">Receptor</keyword>
<keyword evidence="2 8" id="KW-1003">Cell membrane</keyword>
<keyword evidence="10" id="KW-1185">Reference proteome</keyword>
<organism evidence="9 10">
    <name type="scientific">Mycetomoellerius zeteki</name>
    <dbReference type="NCBI Taxonomy" id="64791"/>
    <lineage>
        <taxon>Eukaryota</taxon>
        <taxon>Metazoa</taxon>
        <taxon>Ecdysozoa</taxon>
        <taxon>Arthropoda</taxon>
        <taxon>Hexapoda</taxon>
        <taxon>Insecta</taxon>
        <taxon>Pterygota</taxon>
        <taxon>Neoptera</taxon>
        <taxon>Endopterygota</taxon>
        <taxon>Hymenoptera</taxon>
        <taxon>Apocrita</taxon>
        <taxon>Aculeata</taxon>
        <taxon>Formicoidea</taxon>
        <taxon>Formicidae</taxon>
        <taxon>Myrmicinae</taxon>
        <taxon>Mycetomoellerius</taxon>
    </lineage>
</organism>
<dbReference type="GO" id="GO:0043025">
    <property type="term" value="C:neuronal cell body"/>
    <property type="evidence" value="ECO:0007669"/>
    <property type="project" value="TreeGrafter"/>
</dbReference>
<dbReference type="AlphaFoldDB" id="A0A151WYE9"/>
<reference evidence="9 10" key="1">
    <citation type="submission" date="2015-09" db="EMBL/GenBank/DDBJ databases">
        <title>Trachymyrmex zeteki WGS genome.</title>
        <authorList>
            <person name="Nygaard S."/>
            <person name="Hu H."/>
            <person name="Boomsma J."/>
            <person name="Zhang G."/>
        </authorList>
    </citation>
    <scope>NUCLEOTIDE SEQUENCE [LARGE SCALE GENOMIC DNA]</scope>
    <source>
        <strain evidence="9">Tzet28-1</strain>
        <tissue evidence="9">Whole body</tissue>
    </source>
</reference>
<keyword evidence="5 8" id="KW-0472">Membrane</keyword>
<name>A0A151WYE9_9HYME</name>
<dbReference type="GO" id="GO:0030425">
    <property type="term" value="C:dendrite"/>
    <property type="evidence" value="ECO:0007669"/>
    <property type="project" value="TreeGrafter"/>
</dbReference>